<dbReference type="EMBL" id="BK015445">
    <property type="protein sequence ID" value="DAE07093.1"/>
    <property type="molecule type" value="Genomic_DNA"/>
</dbReference>
<evidence type="ECO:0000313" key="1">
    <source>
        <dbReference type="EMBL" id="DAE07093.1"/>
    </source>
</evidence>
<sequence length="141" mass="15647">MKYIKIQPATRSRICRMLGISRVTLWSALTYQTQSALAERIRRFAMREGGRVVCEVDVTSGFSPNCETTFSHGDSADGHVRQITQTFANGVEVVLMGEEATAAITRNGEPVRSYANVTLGDWMQIAYEAQSLSDSLNPQLR</sequence>
<name>A0A8S5PKJ2_9CAUD</name>
<reference evidence="1" key="1">
    <citation type="journal article" date="2021" name="Proc. Natl. Acad. Sci. U.S.A.">
        <title>A Catalog of Tens of Thousands of Viruses from Human Metagenomes Reveals Hidden Associations with Chronic Diseases.</title>
        <authorList>
            <person name="Tisza M.J."/>
            <person name="Buck C.B."/>
        </authorList>
    </citation>
    <scope>NUCLEOTIDE SEQUENCE</scope>
    <source>
        <strain evidence="1">CtcUB23</strain>
    </source>
</reference>
<protein>
    <submittedName>
        <fullName evidence="1">Transcriptional regulator FleQ factor, AAA+, ATPase, c-di-GMP</fullName>
    </submittedName>
</protein>
<proteinExistence type="predicted"/>
<accession>A0A8S5PKJ2</accession>
<organism evidence="1">
    <name type="scientific">Siphoviridae sp. ctcUB23</name>
    <dbReference type="NCBI Taxonomy" id="2825573"/>
    <lineage>
        <taxon>Viruses</taxon>
        <taxon>Duplodnaviria</taxon>
        <taxon>Heunggongvirae</taxon>
        <taxon>Uroviricota</taxon>
        <taxon>Caudoviricetes</taxon>
    </lineage>
</organism>